<dbReference type="PROSITE" id="PS50932">
    <property type="entry name" value="HTH_LACI_2"/>
    <property type="match status" value="1"/>
</dbReference>
<evidence type="ECO:0000259" key="5">
    <source>
        <dbReference type="PROSITE" id="PS50932"/>
    </source>
</evidence>
<dbReference type="RefSeq" id="WP_377210809.1">
    <property type="nucleotide sequence ID" value="NZ_JBHTJV010000002.1"/>
</dbReference>
<keyword evidence="7" id="KW-1185">Reference proteome</keyword>
<comment type="caution">
    <text evidence="6">The sequence shown here is derived from an EMBL/GenBank/DDBJ whole genome shotgun (WGS) entry which is preliminary data.</text>
</comment>
<dbReference type="GO" id="GO:0003677">
    <property type="term" value="F:DNA binding"/>
    <property type="evidence" value="ECO:0007669"/>
    <property type="project" value="UniProtKB-KW"/>
</dbReference>
<sequence>MTNQKQIARDLGVSVATVSNALAGKGRVSADVVELVTARAQQLGYVPSPAARALKTGRSGILGLVMPDITMQAFPEFAQGMEAEADKSGFGVLIANARGHEEGQTKAIQQLIQRGVDGIVLIPLRGTTPDLPFSVPVAIVSTQNDQRNTVSANHCQGGELAAKALLDLGHRNFLLLGEDTRSQVQADRISGMIDMIKRSSETLAVSYDVRWITDGFPDLLEMQRNGVTGVLTVSDLLSLRVVTEAAMLDIKCPKDFSVIGFDDLPFAKVVRPTLSTITPDVTEISSRAIAYLSAAIRQDEHLPKPVAVEMALCLRESVASAKPAARH</sequence>
<dbReference type="SMART" id="SM00354">
    <property type="entry name" value="HTH_LACI"/>
    <property type="match status" value="1"/>
</dbReference>
<dbReference type="PANTHER" id="PTHR30146:SF95">
    <property type="entry name" value="RIBOSE OPERON REPRESSOR"/>
    <property type="match status" value="1"/>
</dbReference>
<dbReference type="InterPro" id="IPR010982">
    <property type="entry name" value="Lambda_DNA-bd_dom_sf"/>
</dbReference>
<reference evidence="7" key="1">
    <citation type="journal article" date="2019" name="Int. J. Syst. Evol. Microbiol.">
        <title>The Global Catalogue of Microorganisms (GCM) 10K type strain sequencing project: providing services to taxonomists for standard genome sequencing and annotation.</title>
        <authorList>
            <consortium name="The Broad Institute Genomics Platform"/>
            <consortium name="The Broad Institute Genome Sequencing Center for Infectious Disease"/>
            <person name="Wu L."/>
            <person name="Ma J."/>
        </authorList>
    </citation>
    <scope>NUCLEOTIDE SEQUENCE [LARGE SCALE GENOMIC DNA]</scope>
    <source>
        <strain evidence="7">CCUG 60023</strain>
    </source>
</reference>
<dbReference type="CDD" id="cd06267">
    <property type="entry name" value="PBP1_LacI_sugar_binding-like"/>
    <property type="match status" value="1"/>
</dbReference>
<dbReference type="Gene3D" id="3.40.50.2300">
    <property type="match status" value="2"/>
</dbReference>
<keyword evidence="4" id="KW-0804">Transcription</keyword>
<feature type="domain" description="HTH lacI-type" evidence="5">
    <location>
        <begin position="2"/>
        <end position="56"/>
    </location>
</feature>
<evidence type="ECO:0000313" key="7">
    <source>
        <dbReference type="Proteomes" id="UP001597101"/>
    </source>
</evidence>
<organism evidence="6 7">
    <name type="scientific">Pseudahrensia aquimaris</name>
    <dbReference type="NCBI Taxonomy" id="744461"/>
    <lineage>
        <taxon>Bacteria</taxon>
        <taxon>Pseudomonadati</taxon>
        <taxon>Pseudomonadota</taxon>
        <taxon>Alphaproteobacteria</taxon>
        <taxon>Hyphomicrobiales</taxon>
        <taxon>Ahrensiaceae</taxon>
        <taxon>Pseudahrensia</taxon>
    </lineage>
</organism>
<dbReference type="InterPro" id="IPR046335">
    <property type="entry name" value="LacI/GalR-like_sensor"/>
</dbReference>
<name>A0ABW3FCG2_9HYPH</name>
<dbReference type="CDD" id="cd01392">
    <property type="entry name" value="HTH_LacI"/>
    <property type="match status" value="1"/>
</dbReference>
<dbReference type="EMBL" id="JBHTJV010000002">
    <property type="protein sequence ID" value="MFD0914955.1"/>
    <property type="molecule type" value="Genomic_DNA"/>
</dbReference>
<accession>A0ABW3FCG2</accession>
<evidence type="ECO:0000313" key="6">
    <source>
        <dbReference type="EMBL" id="MFD0914955.1"/>
    </source>
</evidence>
<gene>
    <name evidence="6" type="ORF">ACFQ14_00885</name>
</gene>
<dbReference type="InterPro" id="IPR028082">
    <property type="entry name" value="Peripla_BP_I"/>
</dbReference>
<dbReference type="Pfam" id="PF13377">
    <property type="entry name" value="Peripla_BP_3"/>
    <property type="match status" value="1"/>
</dbReference>
<dbReference type="Pfam" id="PF00356">
    <property type="entry name" value="LacI"/>
    <property type="match status" value="1"/>
</dbReference>
<evidence type="ECO:0000256" key="1">
    <source>
        <dbReference type="ARBA" id="ARBA00022491"/>
    </source>
</evidence>
<dbReference type="PANTHER" id="PTHR30146">
    <property type="entry name" value="LACI-RELATED TRANSCRIPTIONAL REPRESSOR"/>
    <property type="match status" value="1"/>
</dbReference>
<keyword evidence="2" id="KW-0805">Transcription regulation</keyword>
<dbReference type="SUPFAM" id="SSF53822">
    <property type="entry name" value="Periplasmic binding protein-like I"/>
    <property type="match status" value="1"/>
</dbReference>
<proteinExistence type="predicted"/>
<dbReference type="SUPFAM" id="SSF47413">
    <property type="entry name" value="lambda repressor-like DNA-binding domains"/>
    <property type="match status" value="1"/>
</dbReference>
<protein>
    <submittedName>
        <fullName evidence="6">LacI family DNA-binding transcriptional regulator</fullName>
    </submittedName>
</protein>
<keyword evidence="1" id="KW-0678">Repressor</keyword>
<evidence type="ECO:0000256" key="4">
    <source>
        <dbReference type="ARBA" id="ARBA00023163"/>
    </source>
</evidence>
<evidence type="ECO:0000256" key="2">
    <source>
        <dbReference type="ARBA" id="ARBA00023015"/>
    </source>
</evidence>
<dbReference type="Proteomes" id="UP001597101">
    <property type="component" value="Unassembled WGS sequence"/>
</dbReference>
<evidence type="ECO:0000256" key="3">
    <source>
        <dbReference type="ARBA" id="ARBA00023125"/>
    </source>
</evidence>
<dbReference type="InterPro" id="IPR000843">
    <property type="entry name" value="HTH_LacI"/>
</dbReference>
<keyword evidence="3 6" id="KW-0238">DNA-binding</keyword>
<dbReference type="Gene3D" id="1.10.260.40">
    <property type="entry name" value="lambda repressor-like DNA-binding domains"/>
    <property type="match status" value="1"/>
</dbReference>